<feature type="non-terminal residue" evidence="2">
    <location>
        <position position="1"/>
    </location>
</feature>
<feature type="region of interest" description="Disordered" evidence="1">
    <location>
        <begin position="1"/>
        <end position="91"/>
    </location>
</feature>
<gene>
    <name evidence="2" type="ORF">EJB05_23915</name>
</gene>
<sequence length="125" mass="13501">ATPHAAHRSARLTAAPPTAPDRRPDRAACLPDVARPPAAHDPASPVTAAPCPTPPRPCSPPPICSGTATHPRRRLNQGSKKKRSKLIAAKLSSPESRALRLWDEEEEDDSDVDDFGMKRMYHCGL</sequence>
<feature type="compositionally biased region" description="Basic residues" evidence="1">
    <location>
        <begin position="1"/>
        <end position="10"/>
    </location>
</feature>
<comment type="caution">
    <text evidence="2">The sequence shown here is derived from an EMBL/GenBank/DDBJ whole genome shotgun (WGS) entry which is preliminary data.</text>
</comment>
<dbReference type="EMBL" id="RWGY01000011">
    <property type="protein sequence ID" value="TVU32193.1"/>
    <property type="molecule type" value="Genomic_DNA"/>
</dbReference>
<evidence type="ECO:0000313" key="3">
    <source>
        <dbReference type="Proteomes" id="UP000324897"/>
    </source>
</evidence>
<keyword evidence="3" id="KW-1185">Reference proteome</keyword>
<accession>A0A5J9V847</accession>
<protein>
    <submittedName>
        <fullName evidence="2">Uncharacterized protein</fullName>
    </submittedName>
</protein>
<proteinExistence type="predicted"/>
<evidence type="ECO:0000313" key="2">
    <source>
        <dbReference type="EMBL" id="TVU32193.1"/>
    </source>
</evidence>
<organism evidence="2 3">
    <name type="scientific">Eragrostis curvula</name>
    <name type="common">weeping love grass</name>
    <dbReference type="NCBI Taxonomy" id="38414"/>
    <lineage>
        <taxon>Eukaryota</taxon>
        <taxon>Viridiplantae</taxon>
        <taxon>Streptophyta</taxon>
        <taxon>Embryophyta</taxon>
        <taxon>Tracheophyta</taxon>
        <taxon>Spermatophyta</taxon>
        <taxon>Magnoliopsida</taxon>
        <taxon>Liliopsida</taxon>
        <taxon>Poales</taxon>
        <taxon>Poaceae</taxon>
        <taxon>PACMAD clade</taxon>
        <taxon>Chloridoideae</taxon>
        <taxon>Eragrostideae</taxon>
        <taxon>Eragrostidinae</taxon>
        <taxon>Eragrostis</taxon>
    </lineage>
</organism>
<reference evidence="2 3" key="1">
    <citation type="journal article" date="2019" name="Sci. Rep.">
        <title>A high-quality genome of Eragrostis curvula grass provides insights into Poaceae evolution and supports new strategies to enhance forage quality.</title>
        <authorList>
            <person name="Carballo J."/>
            <person name="Santos B.A.C.M."/>
            <person name="Zappacosta D."/>
            <person name="Garbus I."/>
            <person name="Selva J.P."/>
            <person name="Gallo C.A."/>
            <person name="Diaz A."/>
            <person name="Albertini E."/>
            <person name="Caccamo M."/>
            <person name="Echenique V."/>
        </authorList>
    </citation>
    <scope>NUCLEOTIDE SEQUENCE [LARGE SCALE GENOMIC DNA]</scope>
    <source>
        <strain evidence="3">cv. Victoria</strain>
        <tissue evidence="2">Leaf</tissue>
    </source>
</reference>
<name>A0A5J9V847_9POAL</name>
<feature type="compositionally biased region" description="Pro residues" evidence="1">
    <location>
        <begin position="51"/>
        <end position="63"/>
    </location>
</feature>
<feature type="compositionally biased region" description="Basic residues" evidence="1">
    <location>
        <begin position="70"/>
        <end position="85"/>
    </location>
</feature>
<evidence type="ECO:0000256" key="1">
    <source>
        <dbReference type="SAM" id="MobiDB-lite"/>
    </source>
</evidence>
<dbReference type="Gramene" id="TVU32193">
    <property type="protein sequence ID" value="TVU32193"/>
    <property type="gene ID" value="EJB05_23915"/>
</dbReference>
<dbReference type="Proteomes" id="UP000324897">
    <property type="component" value="Chromosome 1"/>
</dbReference>
<dbReference type="AlphaFoldDB" id="A0A5J9V847"/>